<dbReference type="PANTHER" id="PTHR10788">
    <property type="entry name" value="TREHALOSE-6-PHOSPHATE SYNTHASE"/>
    <property type="match status" value="1"/>
</dbReference>
<evidence type="ECO:0000256" key="2">
    <source>
        <dbReference type="ARBA" id="ARBA00022679"/>
    </source>
</evidence>
<reference evidence="4" key="2">
    <citation type="journal article" date="2009" name="Fungal Genet. Biol.">
        <title>The 2008 update of the Aspergillus nidulans genome annotation: a community effort.</title>
        <authorList>
            <person name="Wortman J.R."/>
            <person name="Gilsenan J.M."/>
            <person name="Joardar V."/>
            <person name="Deegan J."/>
            <person name="Clutterbuck J."/>
            <person name="Andersen M.R."/>
            <person name="Archer D."/>
            <person name="Bencina M."/>
            <person name="Braus G."/>
            <person name="Coutinho P."/>
            <person name="von Dohren H."/>
            <person name="Doonan J."/>
            <person name="Driessen A.J."/>
            <person name="Durek P."/>
            <person name="Espeso E."/>
            <person name="Fekete E."/>
            <person name="Flipphi M."/>
            <person name="Estrada C.G."/>
            <person name="Geysens S."/>
            <person name="Goldman G."/>
            <person name="de Groot P.W."/>
            <person name="Hansen K."/>
            <person name="Harris S.D."/>
            <person name="Heinekamp T."/>
            <person name="Helmstaedt K."/>
            <person name="Henrissat B."/>
            <person name="Hofmann G."/>
            <person name="Homan T."/>
            <person name="Horio T."/>
            <person name="Horiuchi H."/>
            <person name="James S."/>
            <person name="Jones M."/>
            <person name="Karaffa L."/>
            <person name="Karanyi Z."/>
            <person name="Kato M."/>
            <person name="Keller N."/>
            <person name="Kelly D.E."/>
            <person name="Kiel J.A."/>
            <person name="Kim J.M."/>
            <person name="van der Klei I.J."/>
            <person name="Klis F.M."/>
            <person name="Kovalchuk A."/>
            <person name="Krasevec N."/>
            <person name="Kubicek C.P."/>
            <person name="Liu B."/>
            <person name="Maccabe A."/>
            <person name="Meyer V."/>
            <person name="Mirabito P."/>
            <person name="Miskei M."/>
            <person name="Mos M."/>
            <person name="Mullins J."/>
            <person name="Nelson D.R."/>
            <person name="Nielsen J."/>
            <person name="Oakley B.R."/>
            <person name="Osmani S.A."/>
            <person name="Pakula T."/>
            <person name="Paszewski A."/>
            <person name="Paulsen I."/>
            <person name="Pilsyk S."/>
            <person name="Pocsi I."/>
            <person name="Punt P.J."/>
            <person name="Ram A.F."/>
            <person name="Ren Q."/>
            <person name="Robellet X."/>
            <person name="Robson G."/>
            <person name="Seiboth B."/>
            <person name="van Solingen P."/>
            <person name="Specht T."/>
            <person name="Sun J."/>
            <person name="Taheri-Talesh N."/>
            <person name="Takeshita N."/>
            <person name="Ussery D."/>
            <person name="vanKuyk P.A."/>
            <person name="Visser H."/>
            <person name="van de Vondervoort P.J."/>
            <person name="de Vries R.P."/>
            <person name="Walton J."/>
            <person name="Xiang X."/>
            <person name="Xiong Y."/>
            <person name="Zeng A.P."/>
            <person name="Brandt B.W."/>
            <person name="Cornell M.J."/>
            <person name="van den Hondel C.A."/>
            <person name="Visser J."/>
            <person name="Oliver S.G."/>
            <person name="Turner G."/>
        </authorList>
    </citation>
    <scope>GENOME REANNOTATION</scope>
    <source>
        <strain evidence="4">FGSC A4 / ATCC 38163 / CBS 112.46 / NRRL 194 / M139</strain>
    </source>
</reference>
<keyword evidence="2" id="KW-0808">Transferase</keyword>
<dbReference type="KEGG" id="ani:ANIA_08639"/>
<dbReference type="SUPFAM" id="SSF53756">
    <property type="entry name" value="UDP-Glycosyltransferase/glycogen phosphorylase"/>
    <property type="match status" value="1"/>
</dbReference>
<dbReference type="eggNOG" id="KOG1050">
    <property type="taxonomic scope" value="Eukaryota"/>
</dbReference>
<evidence type="ECO:0000313" key="3">
    <source>
        <dbReference type="EMBL" id="CBF78279.1"/>
    </source>
</evidence>
<dbReference type="AlphaFoldDB" id="Q5ASU1"/>
<dbReference type="GO" id="GO:0003825">
    <property type="term" value="F:alpha,alpha-trehalose-phosphate synthase (UDP-forming) activity"/>
    <property type="evidence" value="ECO:0000318"/>
    <property type="project" value="GO_Central"/>
</dbReference>
<dbReference type="EMBL" id="BN001303">
    <property type="protein sequence ID" value="CBF78279.1"/>
    <property type="molecule type" value="Genomic_DNA"/>
</dbReference>
<dbReference type="FunFam" id="3.40.50.2000:FF:000010">
    <property type="entry name" value="Alpha,alpha-trehalose-phosphate synthase"/>
    <property type="match status" value="1"/>
</dbReference>
<dbReference type="GO" id="GO:0005946">
    <property type="term" value="C:alpha,alpha-trehalose-phosphate synthase complex (UDP-forming)"/>
    <property type="evidence" value="ECO:0000318"/>
    <property type="project" value="GO_Central"/>
</dbReference>
<dbReference type="FunFam" id="3.40.50.2000:FF:000208">
    <property type="entry name" value="Alpha,alpha-trehalose-phosphate synthase subunit, putative"/>
    <property type="match status" value="1"/>
</dbReference>
<dbReference type="Proteomes" id="UP000000560">
    <property type="component" value="Chromosome III"/>
</dbReference>
<reference evidence="4" key="1">
    <citation type="journal article" date="2005" name="Nature">
        <title>Sequencing of Aspergillus nidulans and comparative analysis with A. fumigatus and A. oryzae.</title>
        <authorList>
            <person name="Galagan J.E."/>
            <person name="Calvo S.E."/>
            <person name="Cuomo C."/>
            <person name="Ma L.J."/>
            <person name="Wortman J.R."/>
            <person name="Batzoglou S."/>
            <person name="Lee S.I."/>
            <person name="Basturkmen M."/>
            <person name="Spevak C.C."/>
            <person name="Clutterbuck J."/>
            <person name="Kapitonov V."/>
            <person name="Jurka J."/>
            <person name="Scazzocchio C."/>
            <person name="Farman M."/>
            <person name="Butler J."/>
            <person name="Purcell S."/>
            <person name="Harris S."/>
            <person name="Braus G.H."/>
            <person name="Draht O."/>
            <person name="Busch S."/>
            <person name="D'Enfert C."/>
            <person name="Bouchier C."/>
            <person name="Goldman G.H."/>
            <person name="Bell-Pedersen D."/>
            <person name="Griffiths-Jones S."/>
            <person name="Doonan J.H."/>
            <person name="Yu J."/>
            <person name="Vienken K."/>
            <person name="Pain A."/>
            <person name="Freitag M."/>
            <person name="Selker E.U."/>
            <person name="Archer D.B."/>
            <person name="Penalva M.A."/>
            <person name="Oakley B.R."/>
            <person name="Momany M."/>
            <person name="Tanaka T."/>
            <person name="Kumagai T."/>
            <person name="Asai K."/>
            <person name="Machida M."/>
            <person name="Nierman W.C."/>
            <person name="Denning D.W."/>
            <person name="Caddick M."/>
            <person name="Hynes M."/>
            <person name="Paoletti M."/>
            <person name="Fischer R."/>
            <person name="Miller B."/>
            <person name="Dyer P."/>
            <person name="Sachs M.S."/>
            <person name="Osmani S.A."/>
            <person name="Birren B.W."/>
        </authorList>
    </citation>
    <scope>NUCLEOTIDE SEQUENCE [LARGE SCALE GENOMIC DNA]</scope>
    <source>
        <strain evidence="4">FGSC A4 / ATCC 38163 / CBS 112.46 / NRRL 194 / M139</strain>
    </source>
</reference>
<gene>
    <name evidence="3" type="ORF">ANIA_08639</name>
</gene>
<sequence length="474" mass="53289">MADKKRQLLIISNRLPLSLQKVDGKYESTLSSGGLVTALSGVSKSTNVRWFGWPGSNIEDPEERKTANEALAENNAVGIFLDEALAHSHYNVFSNGIAWPILHYQSGVDFNEDAWKSYKKVNEIFADSVAESASDGDLIWIHDYHLLLLPAYLRDRLEKQGKKCPIGFTLHTPFPAEDFWRALPVQKELLAGVLACDLIGFHTDEYKRNFIECCSRGLDVSVKDDSIVYQGHTARTGTFVVGVDPAKFTDGLQTTEVKNRIKELEDEYKHKTVILGVDRLDYTKGLVQKLQGYDYFLRQHPELKNKVRLIQVAIPSREDVKEYQELERELSMLVGKINGEHSTPDGTPIIYLHHSVPFTDLTALYRIADICLITSRRDGMNLVAAEYVACQKDRFGVLVLSELAGAASFMSKGSITFNPSSAQQLADAVYKAATMSPEEKKQGYLQLEEFITNNTRYAPHLPTSSAQQLWYTDQ</sequence>
<dbReference type="HOGENOM" id="CLU_002351_7_2_1"/>
<dbReference type="PANTHER" id="PTHR10788:SF75">
    <property type="entry name" value="SYNTHASE SUBUNIT OF TREHALOSE-6-PHOSPHATE SYNTHASE_PHOSPHATASE COMPLEX (EUROFUNG)"/>
    <property type="match status" value="1"/>
</dbReference>
<keyword evidence="4" id="KW-1185">Reference proteome</keyword>
<dbReference type="CDD" id="cd03788">
    <property type="entry name" value="GT20_TPS"/>
    <property type="match status" value="1"/>
</dbReference>
<dbReference type="STRING" id="227321.Q5ASU1"/>
<dbReference type="GO" id="GO:0005992">
    <property type="term" value="P:trehalose biosynthetic process"/>
    <property type="evidence" value="ECO:0000318"/>
    <property type="project" value="GO_Central"/>
</dbReference>
<dbReference type="InParanoid" id="Q5ASU1"/>
<evidence type="ECO:0000313" key="4">
    <source>
        <dbReference type="Proteomes" id="UP000000560"/>
    </source>
</evidence>
<keyword evidence="1" id="KW-0328">Glycosyltransferase</keyword>
<dbReference type="OrthoDB" id="755951at2759"/>
<accession>C8VAD0</accession>
<name>Q5ASU1_EMENI</name>
<dbReference type="Pfam" id="PF00982">
    <property type="entry name" value="Glyco_transf_20"/>
    <property type="match status" value="1"/>
</dbReference>
<dbReference type="GO" id="GO:0034605">
    <property type="term" value="P:cellular response to heat"/>
    <property type="evidence" value="ECO:0000318"/>
    <property type="project" value="GO_Central"/>
</dbReference>
<dbReference type="RefSeq" id="XP_681908.1">
    <property type="nucleotide sequence ID" value="XM_676816.1"/>
</dbReference>
<evidence type="ECO:0000256" key="1">
    <source>
        <dbReference type="ARBA" id="ARBA00022676"/>
    </source>
</evidence>
<organism evidence="3 4">
    <name type="scientific">Emericella nidulans (strain FGSC A4 / ATCC 38163 / CBS 112.46 / NRRL 194 / M139)</name>
    <name type="common">Aspergillus nidulans</name>
    <dbReference type="NCBI Taxonomy" id="227321"/>
    <lineage>
        <taxon>Eukaryota</taxon>
        <taxon>Fungi</taxon>
        <taxon>Dikarya</taxon>
        <taxon>Ascomycota</taxon>
        <taxon>Pezizomycotina</taxon>
        <taxon>Eurotiomycetes</taxon>
        <taxon>Eurotiomycetidae</taxon>
        <taxon>Eurotiales</taxon>
        <taxon>Aspergillaceae</taxon>
        <taxon>Aspergillus</taxon>
        <taxon>Aspergillus subgen. Nidulantes</taxon>
    </lineage>
</organism>
<protein>
    <submittedName>
        <fullName evidence="3">Synthase subunit of trehalose-6-phosphate synthase/phosphatase complex (Eurofung)</fullName>
    </submittedName>
</protein>
<dbReference type="OMA" id="HTSAKWG"/>
<dbReference type="GeneID" id="2868581"/>
<accession>Q5ASU1</accession>
<proteinExistence type="predicted"/>
<dbReference type="CAZy" id="GT20">
    <property type="family name" value="Glycosyltransferase Family 20"/>
</dbReference>
<dbReference type="Gene3D" id="3.40.50.2000">
    <property type="entry name" value="Glycogen Phosphorylase B"/>
    <property type="match status" value="2"/>
</dbReference>
<dbReference type="InterPro" id="IPR001830">
    <property type="entry name" value="Glyco_trans_20"/>
</dbReference>